<accession>A0A5R8KJB6</accession>
<organism evidence="3 4">
    <name type="scientific">Phragmitibacter flavus</name>
    <dbReference type="NCBI Taxonomy" id="2576071"/>
    <lineage>
        <taxon>Bacteria</taxon>
        <taxon>Pseudomonadati</taxon>
        <taxon>Verrucomicrobiota</taxon>
        <taxon>Verrucomicrobiia</taxon>
        <taxon>Verrucomicrobiales</taxon>
        <taxon>Verrucomicrobiaceae</taxon>
        <taxon>Phragmitibacter</taxon>
    </lineage>
</organism>
<keyword evidence="4" id="KW-1185">Reference proteome</keyword>
<keyword evidence="3" id="KW-0540">Nuclease</keyword>
<evidence type="ECO:0000259" key="2">
    <source>
        <dbReference type="Pfam" id="PF03372"/>
    </source>
</evidence>
<dbReference type="Pfam" id="PF03372">
    <property type="entry name" value="Exo_endo_phos"/>
    <property type="match status" value="1"/>
</dbReference>
<gene>
    <name evidence="3" type="ORF">FEM03_04690</name>
</gene>
<evidence type="ECO:0000313" key="4">
    <source>
        <dbReference type="Proteomes" id="UP000306196"/>
    </source>
</evidence>
<keyword evidence="3" id="KW-0269">Exonuclease</keyword>
<dbReference type="AlphaFoldDB" id="A0A5R8KJB6"/>
<keyword evidence="1" id="KW-1133">Transmembrane helix</keyword>
<keyword evidence="3" id="KW-0255">Endonuclease</keyword>
<sequence length="356" mass="39626">MKNPLKQRPQWIGHLPRVLHLLACVGLGLLTLAALATPWAEWVGQFEKFTHLVLQEALAAAMLGAYFAFQKRWKRAALASCLAAGFAWPMARYSIPVSQPLVSADAQTATMMVFNVYRKNRTPEKVLAALLKEDLDVLFLTEVTDEWAQLLKPLADRYPHQLAATPYGNWLLSKHPMEKTEIVLLDFEHVVASNETAGKARVPEGKPKSESWGDNELMVATLLINGKRIRIGAIHPPTPVNRTKRWQQKAQAALYQKGLLADPAADVSILAGDFNTTPFSPTFRRIVETTNLRHAAQGFGCMPTWGPRLPFNPILPVLGIPLDHFLVSDQANVMSYEVGPALGSDHRWVKMKLAFD</sequence>
<dbReference type="GO" id="GO:0004519">
    <property type="term" value="F:endonuclease activity"/>
    <property type="evidence" value="ECO:0007669"/>
    <property type="project" value="UniProtKB-KW"/>
</dbReference>
<comment type="caution">
    <text evidence="3">The sequence shown here is derived from an EMBL/GenBank/DDBJ whole genome shotgun (WGS) entry which is preliminary data.</text>
</comment>
<dbReference type="Proteomes" id="UP000306196">
    <property type="component" value="Unassembled WGS sequence"/>
</dbReference>
<dbReference type="RefSeq" id="WP_138085028.1">
    <property type="nucleotide sequence ID" value="NZ_VAUV01000003.1"/>
</dbReference>
<dbReference type="SUPFAM" id="SSF56219">
    <property type="entry name" value="DNase I-like"/>
    <property type="match status" value="1"/>
</dbReference>
<evidence type="ECO:0000256" key="1">
    <source>
        <dbReference type="SAM" id="Phobius"/>
    </source>
</evidence>
<dbReference type="OrthoDB" id="9796594at2"/>
<name>A0A5R8KJB6_9BACT</name>
<dbReference type="EMBL" id="VAUV01000003">
    <property type="protein sequence ID" value="TLD72025.1"/>
    <property type="molecule type" value="Genomic_DNA"/>
</dbReference>
<evidence type="ECO:0000313" key="3">
    <source>
        <dbReference type="EMBL" id="TLD72025.1"/>
    </source>
</evidence>
<dbReference type="GO" id="GO:0004527">
    <property type="term" value="F:exonuclease activity"/>
    <property type="evidence" value="ECO:0007669"/>
    <property type="project" value="UniProtKB-KW"/>
</dbReference>
<feature type="transmembrane region" description="Helical" evidence="1">
    <location>
        <begin position="21"/>
        <end position="40"/>
    </location>
</feature>
<feature type="domain" description="Endonuclease/exonuclease/phosphatase" evidence="2">
    <location>
        <begin position="112"/>
        <end position="346"/>
    </location>
</feature>
<dbReference type="InterPro" id="IPR005135">
    <property type="entry name" value="Endo/exonuclease/phosphatase"/>
</dbReference>
<protein>
    <submittedName>
        <fullName evidence="3">Endonuclease/exonuclease/phosphatase family protein</fullName>
    </submittedName>
</protein>
<keyword evidence="1" id="KW-0472">Membrane</keyword>
<dbReference type="Gene3D" id="3.60.10.10">
    <property type="entry name" value="Endonuclease/exonuclease/phosphatase"/>
    <property type="match status" value="1"/>
</dbReference>
<dbReference type="InterPro" id="IPR036691">
    <property type="entry name" value="Endo/exonu/phosph_ase_sf"/>
</dbReference>
<keyword evidence="3" id="KW-0378">Hydrolase</keyword>
<keyword evidence="1" id="KW-0812">Transmembrane</keyword>
<proteinExistence type="predicted"/>
<reference evidence="3 4" key="1">
    <citation type="submission" date="2019-05" db="EMBL/GenBank/DDBJ databases">
        <title>Verrucobacter flavum gen. nov., sp. nov. a new member of the family Verrucomicrobiaceae.</title>
        <authorList>
            <person name="Szuroczki S."/>
            <person name="Abbaszade G."/>
            <person name="Szabo A."/>
            <person name="Felfoldi T."/>
            <person name="Schumann P."/>
            <person name="Boka K."/>
            <person name="Keki Z."/>
            <person name="Toumi M."/>
            <person name="Toth E."/>
        </authorList>
    </citation>
    <scope>NUCLEOTIDE SEQUENCE [LARGE SCALE GENOMIC DNA]</scope>
    <source>
        <strain evidence="3 4">MG-N-17</strain>
    </source>
</reference>
<feature type="transmembrane region" description="Helical" evidence="1">
    <location>
        <begin position="52"/>
        <end position="69"/>
    </location>
</feature>